<sequence>MHDVHAYAQRAQYVVWSIVTYPIEDATKVVPFMKGLEDGPVSTYSFREYPRTLKGEISLLMPEAVTGLHTSGYT</sequence>
<dbReference type="AlphaFoldDB" id="A0A329RQF6"/>
<comment type="caution">
    <text evidence="1">The sequence shown here is derived from an EMBL/GenBank/DDBJ whole genome shotgun (WGS) entry which is preliminary data.</text>
</comment>
<dbReference type="VEuPathDB" id="FungiDB:PC110_g17036"/>
<proteinExistence type="predicted"/>
<evidence type="ECO:0000313" key="1">
    <source>
        <dbReference type="EMBL" id="RAW26560.1"/>
    </source>
</evidence>
<protein>
    <submittedName>
        <fullName evidence="1">Uncharacterized protein</fullName>
    </submittedName>
</protein>
<reference evidence="1 2" key="1">
    <citation type="submission" date="2018-01" db="EMBL/GenBank/DDBJ databases">
        <title>Draft genome of the strawberry crown rot pathogen Phytophthora cactorum.</title>
        <authorList>
            <person name="Armitage A.D."/>
            <person name="Lysoe E."/>
            <person name="Nellist C.F."/>
            <person name="Harrison R.J."/>
            <person name="Brurberg M.B."/>
        </authorList>
    </citation>
    <scope>NUCLEOTIDE SEQUENCE [LARGE SCALE GENOMIC DNA]</scope>
    <source>
        <strain evidence="1 2">10300</strain>
    </source>
</reference>
<gene>
    <name evidence="1" type="ORF">PC110_g17036</name>
</gene>
<name>A0A329RQF6_9STRA</name>
<accession>A0A329RQF6</accession>
<dbReference type="EMBL" id="MJFZ01000637">
    <property type="protein sequence ID" value="RAW26560.1"/>
    <property type="molecule type" value="Genomic_DNA"/>
</dbReference>
<evidence type="ECO:0000313" key="2">
    <source>
        <dbReference type="Proteomes" id="UP000251314"/>
    </source>
</evidence>
<dbReference type="Proteomes" id="UP000251314">
    <property type="component" value="Unassembled WGS sequence"/>
</dbReference>
<organism evidence="1 2">
    <name type="scientific">Phytophthora cactorum</name>
    <dbReference type="NCBI Taxonomy" id="29920"/>
    <lineage>
        <taxon>Eukaryota</taxon>
        <taxon>Sar</taxon>
        <taxon>Stramenopiles</taxon>
        <taxon>Oomycota</taxon>
        <taxon>Peronosporomycetes</taxon>
        <taxon>Peronosporales</taxon>
        <taxon>Peronosporaceae</taxon>
        <taxon>Phytophthora</taxon>
    </lineage>
</organism>
<keyword evidence="2" id="KW-1185">Reference proteome</keyword>